<dbReference type="Proteomes" id="UP000253436">
    <property type="component" value="Unassembled WGS sequence"/>
</dbReference>
<gene>
    <name evidence="2" type="ORF">DFQ08_102443</name>
</gene>
<dbReference type="InterPro" id="IPR003615">
    <property type="entry name" value="HNH_nuc"/>
</dbReference>
<protein>
    <recommendedName>
        <fullName evidence="1">HNH domain-containing protein</fullName>
    </recommendedName>
</protein>
<dbReference type="GO" id="GO:0003676">
    <property type="term" value="F:nucleic acid binding"/>
    <property type="evidence" value="ECO:0007669"/>
    <property type="project" value="InterPro"/>
</dbReference>
<comment type="caution">
    <text evidence="2">The sequence shown here is derived from an EMBL/GenBank/DDBJ whole genome shotgun (WGS) entry which is preliminary data.</text>
</comment>
<dbReference type="CDD" id="cd00085">
    <property type="entry name" value="HNHc"/>
    <property type="match status" value="1"/>
</dbReference>
<evidence type="ECO:0000313" key="2">
    <source>
        <dbReference type="EMBL" id="RCW92419.1"/>
    </source>
</evidence>
<feature type="domain" description="HNH" evidence="1">
    <location>
        <begin position="104"/>
        <end position="146"/>
    </location>
</feature>
<dbReference type="AlphaFoldDB" id="A0A368ZHT9"/>
<name>A0A368ZHT9_9FLAO</name>
<evidence type="ECO:0000259" key="1">
    <source>
        <dbReference type="Pfam" id="PF01844"/>
    </source>
</evidence>
<accession>A0A368ZHT9</accession>
<dbReference type="InterPro" id="IPR002711">
    <property type="entry name" value="HNH"/>
</dbReference>
<dbReference type="OrthoDB" id="9816185at2"/>
<dbReference type="GO" id="GO:0008270">
    <property type="term" value="F:zinc ion binding"/>
    <property type="evidence" value="ECO:0007669"/>
    <property type="project" value="InterPro"/>
</dbReference>
<organism evidence="2 3">
    <name type="scientific">Winogradskyella arenosi</name>
    <dbReference type="NCBI Taxonomy" id="533325"/>
    <lineage>
        <taxon>Bacteria</taxon>
        <taxon>Pseudomonadati</taxon>
        <taxon>Bacteroidota</taxon>
        <taxon>Flavobacteriia</taxon>
        <taxon>Flavobacteriales</taxon>
        <taxon>Flavobacteriaceae</taxon>
        <taxon>Winogradskyella</taxon>
    </lineage>
</organism>
<dbReference type="RefSeq" id="WP_114309080.1">
    <property type="nucleotide sequence ID" value="NZ_QPJO01000002.1"/>
</dbReference>
<keyword evidence="3" id="KW-1185">Reference proteome</keyword>
<proteinExistence type="predicted"/>
<dbReference type="Gene3D" id="1.10.30.50">
    <property type="match status" value="1"/>
</dbReference>
<dbReference type="Pfam" id="PF01844">
    <property type="entry name" value="HNH"/>
    <property type="match status" value="1"/>
</dbReference>
<sequence>MRNLNAYSGDTSDFLDEVIGSKRNSSKDPNYKQRINILASDIKVLFGNYETAHNTNNHVSLTPNGYANQEKTDLLKLYSSGNSRLIKLKNSITTVLDNRAMNTCQYCTIAPVGSLDHIVPKGEFPEFSVNPKNLLPACTTCNSHKNENWKESNKTIFLNLYTDILPSEKYLFVDLLITANNIQPTFILRNTNNIDLDFFELLVSHYTKLHLLERFKQESHKIISELTHLICNFINSTPLNLLKTNILSKIEDDKAVFGCNYYKSVLEEALINNQQYLDSILD</sequence>
<reference evidence="2 3" key="1">
    <citation type="submission" date="2018-07" db="EMBL/GenBank/DDBJ databases">
        <title>Genomic Encyclopedia of Type Strains, Phase III (KMG-III): the genomes of soil and plant-associated and newly described type strains.</title>
        <authorList>
            <person name="Whitman W."/>
        </authorList>
    </citation>
    <scope>NUCLEOTIDE SEQUENCE [LARGE SCALE GENOMIC DNA]</scope>
    <source>
        <strain evidence="2 3">CECT 7958</strain>
    </source>
</reference>
<evidence type="ECO:0000313" key="3">
    <source>
        <dbReference type="Proteomes" id="UP000253436"/>
    </source>
</evidence>
<dbReference type="EMBL" id="QPJO01000002">
    <property type="protein sequence ID" value="RCW92419.1"/>
    <property type="molecule type" value="Genomic_DNA"/>
</dbReference>
<dbReference type="GO" id="GO:0004519">
    <property type="term" value="F:endonuclease activity"/>
    <property type="evidence" value="ECO:0007669"/>
    <property type="project" value="InterPro"/>
</dbReference>